<dbReference type="Proteomes" id="UP000885826">
    <property type="component" value="Unassembled WGS sequence"/>
</dbReference>
<dbReference type="Pfam" id="PF01613">
    <property type="entry name" value="Flavin_Reduct"/>
    <property type="match status" value="1"/>
</dbReference>
<dbReference type="Gene3D" id="2.30.110.10">
    <property type="entry name" value="Electron Transport, Fmn-binding Protein, Chain A"/>
    <property type="match status" value="1"/>
</dbReference>
<protein>
    <submittedName>
        <fullName evidence="6">High molecular weight rubredoxin</fullName>
    </submittedName>
</protein>
<gene>
    <name evidence="6" type="ORF">ENI34_10090</name>
</gene>
<evidence type="ECO:0000313" key="6">
    <source>
        <dbReference type="EMBL" id="HEC79469.1"/>
    </source>
</evidence>
<dbReference type="PROSITE" id="PS50903">
    <property type="entry name" value="RUBREDOXIN_LIKE"/>
    <property type="match status" value="1"/>
</dbReference>
<dbReference type="InterPro" id="IPR018527">
    <property type="entry name" value="Rubredoxin_Fe_BS"/>
</dbReference>
<dbReference type="PANTHER" id="PTHR47627">
    <property type="entry name" value="RUBREDOXIN"/>
    <property type="match status" value="1"/>
</dbReference>
<dbReference type="AlphaFoldDB" id="A0A9C9ENZ8"/>
<reference evidence="6" key="1">
    <citation type="journal article" date="2020" name="mSystems">
        <title>Genome- and Community-Level Interaction Insights into Carbon Utilization and Element Cycling Functions of Hydrothermarchaeota in Hydrothermal Sediment.</title>
        <authorList>
            <person name="Zhou Z."/>
            <person name="Liu Y."/>
            <person name="Xu W."/>
            <person name="Pan J."/>
            <person name="Luo Z.H."/>
            <person name="Li M."/>
        </authorList>
    </citation>
    <scope>NUCLEOTIDE SEQUENCE</scope>
    <source>
        <strain evidence="6">HyVt-388</strain>
    </source>
</reference>
<dbReference type="PRINTS" id="PR00163">
    <property type="entry name" value="RUBREDOXIN"/>
</dbReference>
<dbReference type="EMBL" id="DRIG01000102">
    <property type="protein sequence ID" value="HEC79469.1"/>
    <property type="molecule type" value="Genomic_DNA"/>
</dbReference>
<dbReference type="InterPro" id="IPR024935">
    <property type="entry name" value="Rubredoxin_dom"/>
</dbReference>
<dbReference type="InterPro" id="IPR024934">
    <property type="entry name" value="Rubredoxin-like_dom"/>
</dbReference>
<dbReference type="GO" id="GO:0005506">
    <property type="term" value="F:iron ion binding"/>
    <property type="evidence" value="ECO:0007669"/>
    <property type="project" value="InterPro"/>
</dbReference>
<sequence length="233" mass="26157">MNLKTLHKISYGMYIVSSVKKNKLNGQITNTVFQLTAEPPMMGVCINKKNLTHEYITESKVFTISILSTETPLKLIGLFGFRTGREIDKFSGIKYKIGETGAPVVLDKTIGYLECRLKAAMDAGTHTLFVGELVDAETTAKDKPLTYEYYHRVLKGKVPKNATTYIAEPDAEEKANEEKKMNKYICTVCGYIYDPQKGDPDSNIEPGTPFEDLPEDWVCPFCGVGKDQFKKEE</sequence>
<keyword evidence="4" id="KW-0408">Iron</keyword>
<dbReference type="SUPFAM" id="SSF50475">
    <property type="entry name" value="FMN-binding split barrel"/>
    <property type="match status" value="1"/>
</dbReference>
<keyword evidence="2" id="KW-0479">Metal-binding</keyword>
<dbReference type="SMART" id="SM00903">
    <property type="entry name" value="Flavin_Reduct"/>
    <property type="match status" value="1"/>
</dbReference>
<name>A0A9C9ENZ8_UNCW3</name>
<dbReference type="NCBIfam" id="NF045768">
    <property type="entry name" value="RubredRD"/>
    <property type="match status" value="1"/>
</dbReference>
<evidence type="ECO:0000259" key="5">
    <source>
        <dbReference type="PROSITE" id="PS50903"/>
    </source>
</evidence>
<dbReference type="InterPro" id="IPR050526">
    <property type="entry name" value="Rubredoxin_ET"/>
</dbReference>
<dbReference type="InterPro" id="IPR012349">
    <property type="entry name" value="Split_barrel_FMN-bd"/>
</dbReference>
<evidence type="ECO:0000256" key="4">
    <source>
        <dbReference type="ARBA" id="ARBA00023004"/>
    </source>
</evidence>
<comment type="caution">
    <text evidence="6">The sequence shown here is derived from an EMBL/GenBank/DDBJ whole genome shotgun (WGS) entry which is preliminary data.</text>
</comment>
<dbReference type="FunFam" id="2.20.28.10:FF:000001">
    <property type="entry name" value="Rubredoxin"/>
    <property type="match status" value="1"/>
</dbReference>
<dbReference type="Pfam" id="PF00301">
    <property type="entry name" value="Rubredoxin"/>
    <property type="match status" value="1"/>
</dbReference>
<feature type="domain" description="Rubredoxin-like" evidence="5">
    <location>
        <begin position="181"/>
        <end position="232"/>
    </location>
</feature>
<dbReference type="GO" id="GO:0010181">
    <property type="term" value="F:FMN binding"/>
    <property type="evidence" value="ECO:0007669"/>
    <property type="project" value="InterPro"/>
</dbReference>
<dbReference type="GO" id="GO:0016646">
    <property type="term" value="F:oxidoreductase activity, acting on the CH-NH group of donors, NAD or NADP as acceptor"/>
    <property type="evidence" value="ECO:0007669"/>
    <property type="project" value="UniProtKB-ARBA"/>
</dbReference>
<dbReference type="PROSITE" id="PS00202">
    <property type="entry name" value="RUBREDOXIN"/>
    <property type="match status" value="1"/>
</dbReference>
<proteinExistence type="predicted"/>
<evidence type="ECO:0000256" key="3">
    <source>
        <dbReference type="ARBA" id="ARBA00022982"/>
    </source>
</evidence>
<dbReference type="GO" id="GO:0009055">
    <property type="term" value="F:electron transfer activity"/>
    <property type="evidence" value="ECO:0007669"/>
    <property type="project" value="TreeGrafter"/>
</dbReference>
<dbReference type="Gene3D" id="2.20.28.10">
    <property type="match status" value="1"/>
</dbReference>
<evidence type="ECO:0000313" key="7">
    <source>
        <dbReference type="Proteomes" id="UP000885826"/>
    </source>
</evidence>
<dbReference type="PANTHER" id="PTHR47627:SF1">
    <property type="entry name" value="RUBREDOXIN-1-RELATED"/>
    <property type="match status" value="1"/>
</dbReference>
<dbReference type="InterPro" id="IPR002563">
    <property type="entry name" value="Flavin_Rdtase-like_dom"/>
</dbReference>
<dbReference type="CDD" id="cd00730">
    <property type="entry name" value="rubredoxin"/>
    <property type="match status" value="1"/>
</dbReference>
<accession>A0A9C9ENZ8</accession>
<dbReference type="GO" id="GO:0043448">
    <property type="term" value="P:alkane catabolic process"/>
    <property type="evidence" value="ECO:0007669"/>
    <property type="project" value="TreeGrafter"/>
</dbReference>
<evidence type="ECO:0000256" key="1">
    <source>
        <dbReference type="ARBA" id="ARBA00022448"/>
    </source>
</evidence>
<dbReference type="SUPFAM" id="SSF57802">
    <property type="entry name" value="Rubredoxin-like"/>
    <property type="match status" value="1"/>
</dbReference>
<evidence type="ECO:0000256" key="2">
    <source>
        <dbReference type="ARBA" id="ARBA00022723"/>
    </source>
</evidence>
<keyword evidence="3" id="KW-0249">Electron transport</keyword>
<keyword evidence="1" id="KW-0813">Transport</keyword>
<organism evidence="6 7">
    <name type="scientific">candidate division WOR-3 bacterium</name>
    <dbReference type="NCBI Taxonomy" id="2052148"/>
    <lineage>
        <taxon>Bacteria</taxon>
        <taxon>Bacteria division WOR-3</taxon>
    </lineage>
</organism>